<feature type="domain" description="Enolpyruvate transferase" evidence="13">
    <location>
        <begin position="10"/>
        <end position="409"/>
    </location>
</feature>
<evidence type="ECO:0000256" key="8">
    <source>
        <dbReference type="ARBA" id="ARBA00023306"/>
    </source>
</evidence>
<keyword evidence="3 12" id="KW-0963">Cytoplasm</keyword>
<keyword evidence="12" id="KW-0670">Pyruvate</keyword>
<dbReference type="GO" id="GO:0008760">
    <property type="term" value="F:UDP-N-acetylglucosamine 1-carboxyvinyltransferase activity"/>
    <property type="evidence" value="ECO:0007669"/>
    <property type="project" value="UniProtKB-UniRule"/>
</dbReference>
<feature type="modified residue" description="2-(S-cysteinyl)pyruvic acid O-phosphothioketal" evidence="12">
    <location>
        <position position="120"/>
    </location>
</feature>
<dbReference type="GO" id="GO:0019277">
    <property type="term" value="P:UDP-N-acetylgalactosamine biosynthetic process"/>
    <property type="evidence" value="ECO:0007669"/>
    <property type="project" value="InterPro"/>
</dbReference>
<evidence type="ECO:0000313" key="15">
    <source>
        <dbReference type="Proteomes" id="UP000663608"/>
    </source>
</evidence>
<sequence length="427" mass="45836">MDKIIVKGGHTKLQGEVEIEGAKNAVLPLLAATLLASEGEVALRNVPILSDVFMMNNLVDHLGVDITFDQEEKQIIAKAGAEIKTTAPYEYVSKMRASIVVMGPILARNGQARVSMPGGCSIGSRPIDLHLRGFEQMGAVITQNAGYIEAKADKLKGAHIYLDFPSVGATQNLILAATLAEGTTTLENAAREPEIVDLANLLNKMGANVKGAGTDTVIIKGVDKMHGAHHAVVQDRIEAGTFMVAAAMTQGNVLIKDAIAEHNRPLISKLSEMGVSFVVEERGLRVIGPDQLKPTSVKTLPHPGFPTDMQSQMTAAQAVAKGESVMVETVFENRFQHLEEMRRMGLEVDITRNTALIQGNSNLQGAAVKSTDLRASAALILLGLVAKGQTTVRKLSHLDRGYYKFHEKLSALGATIERVHDEDGEDA</sequence>
<dbReference type="EMBL" id="CP070872">
    <property type="protein sequence ID" value="QSE77285.1"/>
    <property type="molecule type" value="Genomic_DNA"/>
</dbReference>
<keyword evidence="9 12" id="KW-0961">Cell wall biogenesis/degradation</keyword>
<evidence type="ECO:0000256" key="4">
    <source>
        <dbReference type="ARBA" id="ARBA00022618"/>
    </source>
</evidence>
<comment type="subcellular location">
    <subcellularLocation>
        <location evidence="1 12">Cytoplasm</location>
    </subcellularLocation>
</comment>
<feature type="binding site" evidence="12">
    <location>
        <position position="330"/>
    </location>
    <ligand>
        <name>UDP-N-acetyl-alpha-D-glucosamine</name>
        <dbReference type="ChEBI" id="CHEBI:57705"/>
    </ligand>
</feature>
<dbReference type="InterPro" id="IPR036968">
    <property type="entry name" value="Enolpyruvate_Tfrase_sf"/>
</dbReference>
<dbReference type="GO" id="GO:0008360">
    <property type="term" value="P:regulation of cell shape"/>
    <property type="evidence" value="ECO:0007669"/>
    <property type="project" value="UniProtKB-KW"/>
</dbReference>
<keyword evidence="8 12" id="KW-0131">Cell cycle</keyword>
<dbReference type="RefSeq" id="WP_200407114.1">
    <property type="nucleotide sequence ID" value="NZ_BNDT01000002.1"/>
</dbReference>
<dbReference type="AlphaFoldDB" id="A0AA45KH74"/>
<dbReference type="InterPro" id="IPR050068">
    <property type="entry name" value="MurA_subfamily"/>
</dbReference>
<dbReference type="KEGG" id="lti:JW886_03225"/>
<dbReference type="SUPFAM" id="SSF55205">
    <property type="entry name" value="EPT/RTPC-like"/>
    <property type="match status" value="1"/>
</dbReference>
<dbReference type="GO" id="GO:0051301">
    <property type="term" value="P:cell division"/>
    <property type="evidence" value="ECO:0007669"/>
    <property type="project" value="UniProtKB-KW"/>
</dbReference>
<dbReference type="InterPro" id="IPR013792">
    <property type="entry name" value="RNA3'P_cycl/enolpyr_Trfase_a/b"/>
</dbReference>
<dbReference type="EC" id="2.5.1.7" evidence="12"/>
<dbReference type="CDD" id="cd01555">
    <property type="entry name" value="UdpNAET"/>
    <property type="match status" value="1"/>
</dbReference>
<dbReference type="Pfam" id="PF00275">
    <property type="entry name" value="EPSP_synthase"/>
    <property type="match status" value="1"/>
</dbReference>
<dbReference type="InterPro" id="IPR001986">
    <property type="entry name" value="Enolpyruvate_Tfrase_dom"/>
</dbReference>
<evidence type="ECO:0000256" key="6">
    <source>
        <dbReference type="ARBA" id="ARBA00022960"/>
    </source>
</evidence>
<dbReference type="Gene3D" id="3.65.10.10">
    <property type="entry name" value="Enolpyruvate transferase domain"/>
    <property type="match status" value="2"/>
</dbReference>
<feature type="binding site" evidence="12">
    <location>
        <begin position="125"/>
        <end position="129"/>
    </location>
    <ligand>
        <name>UDP-N-acetyl-alpha-D-glucosamine</name>
        <dbReference type="ChEBI" id="CHEBI:57705"/>
    </ligand>
</feature>
<evidence type="ECO:0000256" key="1">
    <source>
        <dbReference type="ARBA" id="ARBA00004496"/>
    </source>
</evidence>
<evidence type="ECO:0000256" key="3">
    <source>
        <dbReference type="ARBA" id="ARBA00022490"/>
    </source>
</evidence>
<evidence type="ECO:0000256" key="7">
    <source>
        <dbReference type="ARBA" id="ARBA00022984"/>
    </source>
</evidence>
<feature type="binding site" evidence="12">
    <location>
        <position position="308"/>
    </location>
    <ligand>
        <name>UDP-N-acetyl-alpha-D-glucosamine</name>
        <dbReference type="ChEBI" id="CHEBI:57705"/>
    </ligand>
</feature>
<comment type="function">
    <text evidence="12">Cell wall formation. Adds enolpyruvyl to UDP-N-acetylglucosamine.</text>
</comment>
<keyword evidence="15" id="KW-1185">Reference proteome</keyword>
<evidence type="ECO:0000259" key="13">
    <source>
        <dbReference type="Pfam" id="PF00275"/>
    </source>
</evidence>
<evidence type="ECO:0000256" key="5">
    <source>
        <dbReference type="ARBA" id="ARBA00022679"/>
    </source>
</evidence>
<dbReference type="PANTHER" id="PTHR43783">
    <property type="entry name" value="UDP-N-ACETYLGLUCOSAMINE 1-CARBOXYVINYLTRANSFERASE"/>
    <property type="match status" value="1"/>
</dbReference>
<dbReference type="HAMAP" id="MF_00111">
    <property type="entry name" value="MurA"/>
    <property type="match status" value="1"/>
</dbReference>
<comment type="catalytic activity">
    <reaction evidence="11 12">
        <text>phosphoenolpyruvate + UDP-N-acetyl-alpha-D-glucosamine = UDP-N-acetyl-3-O-(1-carboxyvinyl)-alpha-D-glucosamine + phosphate</text>
        <dbReference type="Rhea" id="RHEA:18681"/>
        <dbReference type="ChEBI" id="CHEBI:43474"/>
        <dbReference type="ChEBI" id="CHEBI:57705"/>
        <dbReference type="ChEBI" id="CHEBI:58702"/>
        <dbReference type="ChEBI" id="CHEBI:68483"/>
        <dbReference type="EC" id="2.5.1.7"/>
    </reaction>
</comment>
<comment type="similarity">
    <text evidence="10 12">Belongs to the EPSP synthase family. MurA subfamily.</text>
</comment>
<keyword evidence="4 12" id="KW-0132">Cell division</keyword>
<evidence type="ECO:0000256" key="12">
    <source>
        <dbReference type="HAMAP-Rule" id="MF_00111"/>
    </source>
</evidence>
<keyword evidence="5 12" id="KW-0808">Transferase</keyword>
<dbReference type="PANTHER" id="PTHR43783:SF1">
    <property type="entry name" value="UDP-N-ACETYLGLUCOSAMINE 1-CARBOXYVINYLTRANSFERASE"/>
    <property type="match status" value="1"/>
</dbReference>
<protein>
    <recommendedName>
        <fullName evidence="12">UDP-N-acetylglucosamine 1-carboxyvinyltransferase</fullName>
        <ecNumber evidence="12">2.5.1.7</ecNumber>
    </recommendedName>
    <alternativeName>
        <fullName evidence="12">Enoylpyruvate transferase</fullName>
    </alternativeName>
    <alternativeName>
        <fullName evidence="12">UDP-N-acetylglucosamine enolpyruvyl transferase</fullName>
        <shortName evidence="12">EPT</shortName>
    </alternativeName>
</protein>
<dbReference type="GO" id="GO:0009252">
    <property type="term" value="P:peptidoglycan biosynthetic process"/>
    <property type="evidence" value="ECO:0007669"/>
    <property type="project" value="UniProtKB-UniRule"/>
</dbReference>
<name>A0AA45KH74_9LACT</name>
<dbReference type="FunFam" id="3.65.10.10:FF:000001">
    <property type="entry name" value="UDP-N-acetylglucosamine 1-carboxyvinyltransferase"/>
    <property type="match status" value="1"/>
</dbReference>
<proteinExistence type="inferred from homology"/>
<feature type="binding site" evidence="12">
    <location>
        <position position="96"/>
    </location>
    <ligand>
        <name>UDP-N-acetyl-alpha-D-glucosamine</name>
        <dbReference type="ChEBI" id="CHEBI:57705"/>
    </ligand>
</feature>
<accession>A0AA45KH74</accession>
<reference evidence="14 15" key="1">
    <citation type="submission" date="2021-02" db="EMBL/GenBank/DDBJ databases">
        <title>Complete genome sequence of Lactococcus lactis strain K_LL004.</title>
        <authorList>
            <person name="Kim H.B."/>
        </authorList>
    </citation>
    <scope>NUCLEOTIDE SEQUENCE [LARGE SCALE GENOMIC DNA]</scope>
    <source>
        <strain evidence="14 15">K_LL004</strain>
    </source>
</reference>
<evidence type="ECO:0000256" key="11">
    <source>
        <dbReference type="ARBA" id="ARBA00047527"/>
    </source>
</evidence>
<dbReference type="GO" id="GO:0005737">
    <property type="term" value="C:cytoplasm"/>
    <property type="evidence" value="ECO:0007669"/>
    <property type="project" value="UniProtKB-SubCell"/>
</dbReference>
<evidence type="ECO:0000313" key="14">
    <source>
        <dbReference type="EMBL" id="QSE77285.1"/>
    </source>
</evidence>
<evidence type="ECO:0000256" key="2">
    <source>
        <dbReference type="ARBA" id="ARBA00004752"/>
    </source>
</evidence>
<gene>
    <name evidence="12 14" type="primary">murA</name>
    <name evidence="14" type="ORF">JW886_03225</name>
</gene>
<evidence type="ECO:0000256" key="10">
    <source>
        <dbReference type="ARBA" id="ARBA00038367"/>
    </source>
</evidence>
<keyword evidence="6 12" id="KW-0133">Cell shape</keyword>
<feature type="binding site" evidence="12">
    <location>
        <begin position="23"/>
        <end position="24"/>
    </location>
    <ligand>
        <name>phosphoenolpyruvate</name>
        <dbReference type="ChEBI" id="CHEBI:58702"/>
    </ligand>
</feature>
<dbReference type="InterPro" id="IPR005750">
    <property type="entry name" value="UDP_GlcNAc_COvinyl_MurA"/>
</dbReference>
<feature type="active site" description="Proton donor" evidence="12">
    <location>
        <position position="120"/>
    </location>
</feature>
<comment type="caution">
    <text evidence="12">Lacks conserved residue(s) required for the propagation of feature annotation.</text>
</comment>
<dbReference type="NCBIfam" id="NF006873">
    <property type="entry name" value="PRK09369.1"/>
    <property type="match status" value="1"/>
</dbReference>
<comment type="pathway">
    <text evidence="2 12">Cell wall biogenesis; peptidoglycan biosynthesis.</text>
</comment>
<organism evidence="14 15">
    <name type="scientific">Lactococcus taiwanensis</name>
    <dbReference type="NCBI Taxonomy" id="1151742"/>
    <lineage>
        <taxon>Bacteria</taxon>
        <taxon>Bacillati</taxon>
        <taxon>Bacillota</taxon>
        <taxon>Bacilli</taxon>
        <taxon>Lactobacillales</taxon>
        <taxon>Streptococcaceae</taxon>
        <taxon>Lactococcus</taxon>
    </lineage>
</organism>
<dbReference type="GO" id="GO:0071555">
    <property type="term" value="P:cell wall organization"/>
    <property type="evidence" value="ECO:0007669"/>
    <property type="project" value="UniProtKB-KW"/>
</dbReference>
<dbReference type="NCBIfam" id="TIGR01072">
    <property type="entry name" value="murA"/>
    <property type="match status" value="1"/>
</dbReference>
<dbReference type="Proteomes" id="UP000663608">
    <property type="component" value="Chromosome"/>
</dbReference>
<evidence type="ECO:0000256" key="9">
    <source>
        <dbReference type="ARBA" id="ARBA00023316"/>
    </source>
</evidence>
<keyword evidence="7 12" id="KW-0573">Peptidoglycan synthesis</keyword>